<evidence type="ECO:0000259" key="5">
    <source>
        <dbReference type="PROSITE" id="PS51007"/>
    </source>
</evidence>
<dbReference type="PANTHER" id="PTHR35008">
    <property type="entry name" value="BLL4482 PROTEIN-RELATED"/>
    <property type="match status" value="1"/>
</dbReference>
<name>A0A1T4RGK4_9BACT</name>
<feature type="domain" description="Cytochrome c" evidence="5">
    <location>
        <begin position="196"/>
        <end position="311"/>
    </location>
</feature>
<accession>A0A1T4RGK4</accession>
<keyword evidence="3 4" id="KW-0408">Iron</keyword>
<proteinExistence type="predicted"/>
<dbReference type="RefSeq" id="WP_078832572.1">
    <property type="nucleotide sequence ID" value="NZ_FUWH01000012.1"/>
</dbReference>
<dbReference type="GO" id="GO:0009055">
    <property type="term" value="F:electron transfer activity"/>
    <property type="evidence" value="ECO:0007669"/>
    <property type="project" value="InterPro"/>
</dbReference>
<reference evidence="6 7" key="1">
    <citation type="submission" date="2017-02" db="EMBL/GenBank/DDBJ databases">
        <authorList>
            <person name="Peterson S.W."/>
        </authorList>
    </citation>
    <scope>NUCLEOTIDE SEQUENCE [LARGE SCALE GENOMIC DNA]</scope>
    <source>
        <strain evidence="6 7">DSM 22335</strain>
    </source>
</reference>
<dbReference type="STRING" id="413434.SAMN04488132_11257"/>
<dbReference type="GO" id="GO:0020037">
    <property type="term" value="F:heme binding"/>
    <property type="evidence" value="ECO:0007669"/>
    <property type="project" value="InterPro"/>
</dbReference>
<dbReference type="OrthoDB" id="9809720at2"/>
<evidence type="ECO:0000256" key="3">
    <source>
        <dbReference type="ARBA" id="ARBA00023004"/>
    </source>
</evidence>
<dbReference type="AlphaFoldDB" id="A0A1T4RGK4"/>
<evidence type="ECO:0000313" key="6">
    <source>
        <dbReference type="EMBL" id="SKA15144.1"/>
    </source>
</evidence>
<evidence type="ECO:0000256" key="1">
    <source>
        <dbReference type="ARBA" id="ARBA00022617"/>
    </source>
</evidence>
<keyword evidence="1 4" id="KW-0349">Heme</keyword>
<dbReference type="PANTHER" id="PTHR35008:SF4">
    <property type="entry name" value="BLL4482 PROTEIN"/>
    <property type="match status" value="1"/>
</dbReference>
<dbReference type="Proteomes" id="UP000190888">
    <property type="component" value="Unassembled WGS sequence"/>
</dbReference>
<protein>
    <submittedName>
        <fullName evidence="6">Cytochrome c</fullName>
    </submittedName>
</protein>
<dbReference type="SUPFAM" id="SSF46626">
    <property type="entry name" value="Cytochrome c"/>
    <property type="match status" value="2"/>
</dbReference>
<dbReference type="GO" id="GO:0046872">
    <property type="term" value="F:metal ion binding"/>
    <property type="evidence" value="ECO:0007669"/>
    <property type="project" value="UniProtKB-KW"/>
</dbReference>
<dbReference type="InterPro" id="IPR051459">
    <property type="entry name" value="Cytochrome_c-type_DH"/>
</dbReference>
<dbReference type="EMBL" id="FUWH01000012">
    <property type="protein sequence ID" value="SKA15144.1"/>
    <property type="molecule type" value="Genomic_DNA"/>
</dbReference>
<dbReference type="Gene3D" id="1.10.760.10">
    <property type="entry name" value="Cytochrome c-like domain"/>
    <property type="match status" value="2"/>
</dbReference>
<feature type="domain" description="Cytochrome c" evidence="5">
    <location>
        <begin position="46"/>
        <end position="160"/>
    </location>
</feature>
<evidence type="ECO:0000256" key="4">
    <source>
        <dbReference type="PROSITE-ProRule" id="PRU00433"/>
    </source>
</evidence>
<evidence type="ECO:0000256" key="2">
    <source>
        <dbReference type="ARBA" id="ARBA00022723"/>
    </source>
</evidence>
<evidence type="ECO:0000313" key="7">
    <source>
        <dbReference type="Proteomes" id="UP000190888"/>
    </source>
</evidence>
<gene>
    <name evidence="6" type="ORF">SAMN04488132_11257</name>
</gene>
<dbReference type="InterPro" id="IPR009056">
    <property type="entry name" value="Cyt_c-like_dom"/>
</dbReference>
<keyword evidence="2 4" id="KW-0479">Metal-binding</keyword>
<dbReference type="Pfam" id="PF00034">
    <property type="entry name" value="Cytochrom_C"/>
    <property type="match status" value="1"/>
</dbReference>
<dbReference type="PROSITE" id="PS51007">
    <property type="entry name" value="CYTC"/>
    <property type="match status" value="2"/>
</dbReference>
<sequence length="325" mass="35949">MKKVFKALLLIAAAFIVLAGLAAGYVAIFLPNVGKAPELKVERTPERIERGKYLATSVAVCVDCHSTRDWSQFAGPMVSGTEGKGGDRFGKEMGFPGVFYARNITPYSLSKWTDGEIFRAITSGVDKDNKALFPLMPYSHYGAVDQEDIYSIIAYLRSMPAITNDVPKSEADFPVNLIMKTMPSKPAFTTKPKTEDSVAYGKYLVTMAGCVDCHSKESKGAVIAGTEYGGGREFALPGGIVRAPNLTVHSTGMGSMTREQFIQRFKLYQDSSYRSPLLQPTDFNTPMPWMMYSRMTESDLASIYKFLQTVQPIDNRVQKFTPRKS</sequence>
<dbReference type="InterPro" id="IPR036909">
    <property type="entry name" value="Cyt_c-like_dom_sf"/>
</dbReference>
<organism evidence="6 7">
    <name type="scientific">Sediminibacterium ginsengisoli</name>
    <dbReference type="NCBI Taxonomy" id="413434"/>
    <lineage>
        <taxon>Bacteria</taxon>
        <taxon>Pseudomonadati</taxon>
        <taxon>Bacteroidota</taxon>
        <taxon>Chitinophagia</taxon>
        <taxon>Chitinophagales</taxon>
        <taxon>Chitinophagaceae</taxon>
        <taxon>Sediminibacterium</taxon>
    </lineage>
</organism>
<keyword evidence="7" id="KW-1185">Reference proteome</keyword>